<gene>
    <name evidence="2" type="ORF">NCTC11421_00348</name>
</gene>
<evidence type="ECO:0000313" key="2">
    <source>
        <dbReference type="EMBL" id="SUA20267.1"/>
    </source>
</evidence>
<organism evidence="2">
    <name type="scientific">Neisseria gonorrhoeae</name>
    <dbReference type="NCBI Taxonomy" id="485"/>
    <lineage>
        <taxon>Bacteria</taxon>
        <taxon>Pseudomonadati</taxon>
        <taxon>Pseudomonadota</taxon>
        <taxon>Betaproteobacteria</taxon>
        <taxon>Neisseriales</taxon>
        <taxon>Neisseriaceae</taxon>
        <taxon>Neisseria</taxon>
    </lineage>
</organism>
<proteinExistence type="predicted"/>
<sequence>MVQFAQLGEQDEADGKRSKTGGLRGQPKFGGGVQQQGDGDVL</sequence>
<name>A0A378VTE0_NEIGO</name>
<feature type="compositionally biased region" description="Gly residues" evidence="1">
    <location>
        <begin position="22"/>
        <end position="34"/>
    </location>
</feature>
<protein>
    <submittedName>
        <fullName evidence="2">Uncharacterized protein</fullName>
    </submittedName>
</protein>
<reference evidence="2" key="1">
    <citation type="submission" date="2018-06" db="EMBL/GenBank/DDBJ databases">
        <authorList>
            <consortium name="Pathogen Informatics"/>
            <person name="Doyle S."/>
        </authorList>
    </citation>
    <scope>NUCLEOTIDE SEQUENCE [LARGE SCALE GENOMIC DNA]</scope>
    <source>
        <strain evidence="2">NCTC11421</strain>
    </source>
</reference>
<evidence type="ECO:0000256" key="1">
    <source>
        <dbReference type="SAM" id="MobiDB-lite"/>
    </source>
</evidence>
<feature type="region of interest" description="Disordered" evidence="1">
    <location>
        <begin position="1"/>
        <end position="42"/>
    </location>
</feature>
<dbReference type="EMBL" id="UGRI01000001">
    <property type="protein sequence ID" value="SUA20267.1"/>
    <property type="molecule type" value="Genomic_DNA"/>
</dbReference>
<accession>A0A378VTE0</accession>
<dbReference type="AlphaFoldDB" id="A0A378VTE0"/>